<dbReference type="InterPro" id="IPR028082">
    <property type="entry name" value="Peripla_BP_I"/>
</dbReference>
<dbReference type="Proteomes" id="UP001317532">
    <property type="component" value="Chromosome"/>
</dbReference>
<organism evidence="6 7">
    <name type="scientific">Vulcanimicrobium alpinum</name>
    <dbReference type="NCBI Taxonomy" id="3016050"/>
    <lineage>
        <taxon>Bacteria</taxon>
        <taxon>Bacillati</taxon>
        <taxon>Vulcanimicrobiota</taxon>
        <taxon>Vulcanimicrobiia</taxon>
        <taxon>Vulcanimicrobiales</taxon>
        <taxon>Vulcanimicrobiaceae</taxon>
        <taxon>Vulcanimicrobium</taxon>
    </lineage>
</organism>
<comment type="similarity">
    <text evidence="1">Belongs to the leucine-binding protein family.</text>
</comment>
<feature type="chain" id="PRO_5042972263" evidence="4">
    <location>
        <begin position="25"/>
        <end position="417"/>
    </location>
</feature>
<accession>A0AAN1XZ14</accession>
<evidence type="ECO:0000256" key="4">
    <source>
        <dbReference type="SAM" id="SignalP"/>
    </source>
</evidence>
<dbReference type="Gene3D" id="3.40.50.2300">
    <property type="match status" value="2"/>
</dbReference>
<name>A0AAN1XZ14_UNVUL</name>
<keyword evidence="2 4" id="KW-0732">Signal</keyword>
<dbReference type="InterPro" id="IPR028081">
    <property type="entry name" value="Leu-bd"/>
</dbReference>
<protein>
    <submittedName>
        <fullName evidence="6">ABC transporter substrate-binding protein</fullName>
    </submittedName>
</protein>
<evidence type="ECO:0000256" key="2">
    <source>
        <dbReference type="ARBA" id="ARBA00022729"/>
    </source>
</evidence>
<dbReference type="PANTHER" id="PTHR30483">
    <property type="entry name" value="LEUCINE-SPECIFIC-BINDING PROTEIN"/>
    <property type="match status" value="1"/>
</dbReference>
<dbReference type="Pfam" id="PF13458">
    <property type="entry name" value="Peripla_BP_6"/>
    <property type="match status" value="1"/>
</dbReference>
<dbReference type="InterPro" id="IPR051010">
    <property type="entry name" value="BCAA_transport"/>
</dbReference>
<feature type="domain" description="Leucine-binding protein" evidence="5">
    <location>
        <begin position="29"/>
        <end position="364"/>
    </location>
</feature>
<dbReference type="SUPFAM" id="SSF53822">
    <property type="entry name" value="Periplasmic binding protein-like I"/>
    <property type="match status" value="1"/>
</dbReference>
<keyword evidence="7" id="KW-1185">Reference proteome</keyword>
<evidence type="ECO:0000256" key="3">
    <source>
        <dbReference type="SAM" id="MobiDB-lite"/>
    </source>
</evidence>
<evidence type="ECO:0000256" key="1">
    <source>
        <dbReference type="ARBA" id="ARBA00010062"/>
    </source>
</evidence>
<feature type="compositionally biased region" description="Low complexity" evidence="3">
    <location>
        <begin position="387"/>
        <end position="404"/>
    </location>
</feature>
<gene>
    <name evidence="6" type="ORF">WPS_32880</name>
</gene>
<feature type="signal peptide" evidence="4">
    <location>
        <begin position="1"/>
        <end position="24"/>
    </location>
</feature>
<reference evidence="6 7" key="1">
    <citation type="journal article" date="2022" name="ISME Commun">
        <title>Vulcanimicrobium alpinus gen. nov. sp. nov., the first cultivated representative of the candidate phylum 'Eremiobacterota', is a metabolically versatile aerobic anoxygenic phototroph.</title>
        <authorList>
            <person name="Yabe S."/>
            <person name="Muto K."/>
            <person name="Abe K."/>
            <person name="Yokota A."/>
            <person name="Staudigel H."/>
            <person name="Tebo B.M."/>
        </authorList>
    </citation>
    <scope>NUCLEOTIDE SEQUENCE [LARGE SCALE GENOMIC DNA]</scope>
    <source>
        <strain evidence="6 7">WC8-2</strain>
    </source>
</reference>
<dbReference type="AlphaFoldDB" id="A0AAN1XZ14"/>
<sequence length="417" mass="43891">MRRSAFLAGTAAGYSTVFSPYAIAAPGTTVTLGYLDSASGVLSDIGGYHAIGVKLALAEANASGRVKWALVSGDDNSKPQTGINEAHRLIDQERVDALLFGTSSAVALAITPIALEAGVFTLLIGPQDTSLAADHATATAFRFAQDCAMFTKAVGQRILAGGKKWYFVVEDFAFGKDAYARLSALLKRAGGTEVGADVLRVGTSDFSSTMTKIRNTDTEQVVLCQGGLDVAVAARAFVDFGLHKKMRLAGMTLEDFYAKTLPLDQLAGSVFASLWMPSVSPSARALHDKLGRAIGGPVSNRHYLGYLSTKQLIDRISAAGTTNADKLIAAFAGHRYDSARENLSTWRACDHQSAHDTYAGEVVSAARFRKTGYLLDVVGTAEANDAAGSCASPEASAASRAIASRRPGEREGKAVPR</sequence>
<feature type="compositionally biased region" description="Basic and acidic residues" evidence="3">
    <location>
        <begin position="406"/>
        <end position="417"/>
    </location>
</feature>
<evidence type="ECO:0000313" key="7">
    <source>
        <dbReference type="Proteomes" id="UP001317532"/>
    </source>
</evidence>
<evidence type="ECO:0000259" key="5">
    <source>
        <dbReference type="Pfam" id="PF13458"/>
    </source>
</evidence>
<dbReference type="EMBL" id="AP025523">
    <property type="protein sequence ID" value="BDE08012.1"/>
    <property type="molecule type" value="Genomic_DNA"/>
</dbReference>
<dbReference type="KEGG" id="vab:WPS_32880"/>
<feature type="region of interest" description="Disordered" evidence="3">
    <location>
        <begin position="387"/>
        <end position="417"/>
    </location>
</feature>
<proteinExistence type="inferred from homology"/>
<evidence type="ECO:0000313" key="6">
    <source>
        <dbReference type="EMBL" id="BDE08012.1"/>
    </source>
</evidence>
<dbReference type="RefSeq" id="WP_317995566.1">
    <property type="nucleotide sequence ID" value="NZ_AP025523.1"/>
</dbReference>
<dbReference type="PANTHER" id="PTHR30483:SF6">
    <property type="entry name" value="PERIPLASMIC BINDING PROTEIN OF ABC TRANSPORTER FOR NATURAL AMINO ACIDS"/>
    <property type="match status" value="1"/>
</dbReference>